<proteinExistence type="inferred from homology"/>
<reference evidence="9" key="1">
    <citation type="submission" date="2021-04" db="EMBL/GenBank/DDBJ databases">
        <title>Genome based classification of Actinospica acidithermotolerans sp. nov., an actinobacterium isolated from an Indonesian hot spring.</title>
        <authorList>
            <person name="Kusuma A.B."/>
            <person name="Putra K.E."/>
            <person name="Nafisah S."/>
            <person name="Loh J."/>
            <person name="Nouioui I."/>
            <person name="Goodfellow M."/>
        </authorList>
    </citation>
    <scope>NUCLEOTIDE SEQUENCE</scope>
    <source>
        <strain evidence="9">MGRD01-02</strain>
    </source>
</reference>
<feature type="transmembrane region" description="Helical" evidence="7">
    <location>
        <begin position="134"/>
        <end position="156"/>
    </location>
</feature>
<evidence type="ECO:0000313" key="9">
    <source>
        <dbReference type="EMBL" id="MBR7827980.1"/>
    </source>
</evidence>
<dbReference type="InterPro" id="IPR035906">
    <property type="entry name" value="MetI-like_sf"/>
</dbReference>
<keyword evidence="6 7" id="KW-0472">Membrane</keyword>
<evidence type="ECO:0000256" key="5">
    <source>
        <dbReference type="ARBA" id="ARBA00022989"/>
    </source>
</evidence>
<dbReference type="PANTHER" id="PTHR43163">
    <property type="entry name" value="DIPEPTIDE TRANSPORT SYSTEM PERMEASE PROTEIN DPPB-RELATED"/>
    <property type="match status" value="1"/>
</dbReference>
<keyword evidence="10" id="KW-1185">Reference proteome</keyword>
<dbReference type="RefSeq" id="WP_212519119.1">
    <property type="nucleotide sequence ID" value="NZ_JAGSOH010000046.1"/>
</dbReference>
<evidence type="ECO:0000256" key="1">
    <source>
        <dbReference type="ARBA" id="ARBA00004651"/>
    </source>
</evidence>
<feature type="transmembrane region" description="Helical" evidence="7">
    <location>
        <begin position="281"/>
        <end position="307"/>
    </location>
</feature>
<evidence type="ECO:0000256" key="2">
    <source>
        <dbReference type="ARBA" id="ARBA00022448"/>
    </source>
</evidence>
<evidence type="ECO:0000256" key="6">
    <source>
        <dbReference type="ARBA" id="ARBA00023136"/>
    </source>
</evidence>
<comment type="subcellular location">
    <subcellularLocation>
        <location evidence="1 7">Cell membrane</location>
        <topology evidence="1 7">Multi-pass membrane protein</topology>
    </subcellularLocation>
</comment>
<accession>A0A941ECQ8</accession>
<evidence type="ECO:0000256" key="3">
    <source>
        <dbReference type="ARBA" id="ARBA00022475"/>
    </source>
</evidence>
<name>A0A941ECQ8_9ACTN</name>
<evidence type="ECO:0000259" key="8">
    <source>
        <dbReference type="PROSITE" id="PS50928"/>
    </source>
</evidence>
<dbReference type="PROSITE" id="PS50928">
    <property type="entry name" value="ABC_TM1"/>
    <property type="match status" value="1"/>
</dbReference>
<keyword evidence="4 7" id="KW-0812">Transmembrane</keyword>
<feature type="domain" description="ABC transmembrane type-1" evidence="8">
    <location>
        <begin position="95"/>
        <end position="300"/>
    </location>
</feature>
<evidence type="ECO:0000256" key="4">
    <source>
        <dbReference type="ARBA" id="ARBA00022692"/>
    </source>
</evidence>
<dbReference type="Proteomes" id="UP000676325">
    <property type="component" value="Unassembled WGS sequence"/>
</dbReference>
<dbReference type="InterPro" id="IPR045621">
    <property type="entry name" value="BPD_transp_1_N"/>
</dbReference>
<dbReference type="Gene3D" id="1.10.3720.10">
    <property type="entry name" value="MetI-like"/>
    <property type="match status" value="1"/>
</dbReference>
<dbReference type="GO" id="GO:0005886">
    <property type="term" value="C:plasma membrane"/>
    <property type="evidence" value="ECO:0007669"/>
    <property type="project" value="UniProtKB-SubCell"/>
</dbReference>
<dbReference type="SUPFAM" id="SSF161098">
    <property type="entry name" value="MetI-like"/>
    <property type="match status" value="1"/>
</dbReference>
<organism evidence="9 10">
    <name type="scientific">Actinospica acidithermotolerans</name>
    <dbReference type="NCBI Taxonomy" id="2828514"/>
    <lineage>
        <taxon>Bacteria</taxon>
        <taxon>Bacillati</taxon>
        <taxon>Actinomycetota</taxon>
        <taxon>Actinomycetes</taxon>
        <taxon>Catenulisporales</taxon>
        <taxon>Actinospicaceae</taxon>
        <taxon>Actinospica</taxon>
    </lineage>
</organism>
<comment type="caution">
    <text evidence="9">The sequence shown here is derived from an EMBL/GenBank/DDBJ whole genome shotgun (WGS) entry which is preliminary data.</text>
</comment>
<dbReference type="GO" id="GO:0055085">
    <property type="term" value="P:transmembrane transport"/>
    <property type="evidence" value="ECO:0007669"/>
    <property type="project" value="InterPro"/>
</dbReference>
<gene>
    <name evidence="9" type="ORF">KDK95_16810</name>
</gene>
<evidence type="ECO:0000256" key="7">
    <source>
        <dbReference type="RuleBase" id="RU363032"/>
    </source>
</evidence>
<dbReference type="PANTHER" id="PTHR43163:SF6">
    <property type="entry name" value="DIPEPTIDE TRANSPORT SYSTEM PERMEASE PROTEIN DPPB-RELATED"/>
    <property type="match status" value="1"/>
</dbReference>
<dbReference type="AlphaFoldDB" id="A0A941ECQ8"/>
<sequence>MTAYIVRRTLQAVLTVILVSIITFGLLHLLPGGMVRGLLGTHANPQSIAQLSAQMGLNRPLFMQYLSWFGNFLHGDFGWDYFKQQSVGSLIQGTIGQSMYIVGLSLVLSVLISIPIGVLQAVRRNTLLDHTLTFVSFVLWGIPTFLIAFLMLDLFVDQLGWIPTSNEIASFHDALTQPQAIILPVACLTLTSFAGYSRYLRSSVLDELTQEYVRTAIAKGAGRRRVLYGHVLRNAMIPMITLIGLSLPALVGGAVIIENVFNIQGIGLLTTQAALTNDFGVTLAITMLTAALTVLGSLIADLSYAILDPRVRLD</sequence>
<feature type="transmembrane region" description="Helical" evidence="7">
    <location>
        <begin position="12"/>
        <end position="30"/>
    </location>
</feature>
<dbReference type="EMBL" id="JAGSOH010000046">
    <property type="protein sequence ID" value="MBR7827980.1"/>
    <property type="molecule type" value="Genomic_DNA"/>
</dbReference>
<dbReference type="CDD" id="cd06261">
    <property type="entry name" value="TM_PBP2"/>
    <property type="match status" value="1"/>
</dbReference>
<dbReference type="Pfam" id="PF19300">
    <property type="entry name" value="BPD_transp_1_N"/>
    <property type="match status" value="1"/>
</dbReference>
<protein>
    <submittedName>
        <fullName evidence="9">ABC transporter permease</fullName>
    </submittedName>
</protein>
<keyword evidence="2 7" id="KW-0813">Transport</keyword>
<evidence type="ECO:0000313" key="10">
    <source>
        <dbReference type="Proteomes" id="UP000676325"/>
    </source>
</evidence>
<keyword evidence="5 7" id="KW-1133">Transmembrane helix</keyword>
<feature type="transmembrane region" description="Helical" evidence="7">
    <location>
        <begin position="99"/>
        <end position="122"/>
    </location>
</feature>
<keyword evidence="3" id="KW-1003">Cell membrane</keyword>
<comment type="similarity">
    <text evidence="7">Belongs to the binding-protein-dependent transport system permease family.</text>
</comment>
<feature type="transmembrane region" description="Helical" evidence="7">
    <location>
        <begin position="235"/>
        <end position="261"/>
    </location>
</feature>
<dbReference type="InterPro" id="IPR000515">
    <property type="entry name" value="MetI-like"/>
</dbReference>
<dbReference type="Pfam" id="PF00528">
    <property type="entry name" value="BPD_transp_1"/>
    <property type="match status" value="1"/>
</dbReference>